<feature type="region of interest" description="Disordered" evidence="3">
    <location>
        <begin position="1"/>
        <end position="28"/>
    </location>
</feature>
<comment type="similarity">
    <text evidence="1">Belongs to the remorin family.</text>
</comment>
<evidence type="ECO:0000256" key="1">
    <source>
        <dbReference type="ARBA" id="ARBA00005711"/>
    </source>
</evidence>
<evidence type="ECO:0000256" key="3">
    <source>
        <dbReference type="SAM" id="MobiDB-lite"/>
    </source>
</evidence>
<feature type="coiled-coil region" evidence="2">
    <location>
        <begin position="169"/>
        <end position="227"/>
    </location>
</feature>
<feature type="domain" description="Remorin C-terminal" evidence="4">
    <location>
        <begin position="141"/>
        <end position="237"/>
    </location>
</feature>
<reference evidence="5 6" key="1">
    <citation type="submission" date="2024-03" db="EMBL/GenBank/DDBJ databases">
        <authorList>
            <person name="Martinez-Hernandez J."/>
        </authorList>
    </citation>
    <scope>NUCLEOTIDE SEQUENCE [LARGE SCALE GENOMIC DNA]</scope>
</reference>
<protein>
    <recommendedName>
        <fullName evidence="4">Remorin C-terminal domain-containing protein</fullName>
    </recommendedName>
</protein>
<name>A0AAV1Y9B9_LUPLU</name>
<dbReference type="EMBL" id="CAXHTB010000022">
    <property type="protein sequence ID" value="CAL0330607.1"/>
    <property type="molecule type" value="Genomic_DNA"/>
</dbReference>
<evidence type="ECO:0000256" key="2">
    <source>
        <dbReference type="SAM" id="Coils"/>
    </source>
</evidence>
<feature type="region of interest" description="Disordered" evidence="3">
    <location>
        <begin position="70"/>
        <end position="139"/>
    </location>
</feature>
<evidence type="ECO:0000313" key="5">
    <source>
        <dbReference type="EMBL" id="CAL0330607.1"/>
    </source>
</evidence>
<dbReference type="Pfam" id="PF03763">
    <property type="entry name" value="Remorin_C"/>
    <property type="match status" value="1"/>
</dbReference>
<comment type="caution">
    <text evidence="5">The sequence shown here is derived from an EMBL/GenBank/DDBJ whole genome shotgun (WGS) entry which is preliminary data.</text>
</comment>
<dbReference type="Proteomes" id="UP001497480">
    <property type="component" value="Unassembled WGS sequence"/>
</dbReference>
<organism evidence="5 6">
    <name type="scientific">Lupinus luteus</name>
    <name type="common">European yellow lupine</name>
    <dbReference type="NCBI Taxonomy" id="3873"/>
    <lineage>
        <taxon>Eukaryota</taxon>
        <taxon>Viridiplantae</taxon>
        <taxon>Streptophyta</taxon>
        <taxon>Embryophyta</taxon>
        <taxon>Tracheophyta</taxon>
        <taxon>Spermatophyta</taxon>
        <taxon>Magnoliopsida</taxon>
        <taxon>eudicotyledons</taxon>
        <taxon>Gunneridae</taxon>
        <taxon>Pentapetalae</taxon>
        <taxon>rosids</taxon>
        <taxon>fabids</taxon>
        <taxon>Fabales</taxon>
        <taxon>Fabaceae</taxon>
        <taxon>Papilionoideae</taxon>
        <taxon>50 kb inversion clade</taxon>
        <taxon>genistoids sensu lato</taxon>
        <taxon>core genistoids</taxon>
        <taxon>Genisteae</taxon>
        <taxon>Lupinus</taxon>
    </lineage>
</organism>
<gene>
    <name evidence="5" type="ORF">LLUT_LOCUS31667</name>
</gene>
<dbReference type="AlphaFoldDB" id="A0AAV1Y9B9"/>
<sequence>MENRIHQKRVSFSETQTPKHHVSSGSRNDNAWNWLQRIAFHVDDMGDDEHVTSVAAAAFAIHSLEEVESRNLQKMREVPKSPRTQNMRRKDDNMSRRPSNGEVSMKMSLGQDPRTKVNALPVKRPTGTPSARSLSPMHHTRPETWEKAMIVKIQNWCKKIKSKILSWECVKKIQAKQQMERKKRALEHRRAMEKQNYRNKIGRENMIAQLEEKRRKQESEVRLKDNKIQKTGKVPVKCSCLNS</sequence>
<keyword evidence="6" id="KW-1185">Reference proteome</keyword>
<evidence type="ECO:0000259" key="4">
    <source>
        <dbReference type="Pfam" id="PF03763"/>
    </source>
</evidence>
<proteinExistence type="inferred from homology"/>
<feature type="compositionally biased region" description="Basic and acidic residues" evidence="3">
    <location>
        <begin position="70"/>
        <end position="80"/>
    </location>
</feature>
<dbReference type="InterPro" id="IPR005516">
    <property type="entry name" value="Remorin_C"/>
</dbReference>
<keyword evidence="2" id="KW-0175">Coiled coil</keyword>
<accession>A0AAV1Y9B9</accession>
<evidence type="ECO:0000313" key="6">
    <source>
        <dbReference type="Proteomes" id="UP001497480"/>
    </source>
</evidence>